<feature type="compositionally biased region" description="Basic and acidic residues" evidence="1">
    <location>
        <begin position="21"/>
        <end position="34"/>
    </location>
</feature>
<keyword evidence="2" id="KW-1133">Transmembrane helix</keyword>
<feature type="transmembrane region" description="Helical" evidence="2">
    <location>
        <begin position="229"/>
        <end position="255"/>
    </location>
</feature>
<feature type="compositionally biased region" description="Polar residues" evidence="1">
    <location>
        <begin position="150"/>
        <end position="159"/>
    </location>
</feature>
<feature type="transmembrane region" description="Helical" evidence="2">
    <location>
        <begin position="276"/>
        <end position="296"/>
    </location>
</feature>
<proteinExistence type="predicted"/>
<keyword evidence="2" id="KW-0472">Membrane</keyword>
<evidence type="ECO:0000256" key="2">
    <source>
        <dbReference type="SAM" id="Phobius"/>
    </source>
</evidence>
<evidence type="ECO:0000313" key="3">
    <source>
        <dbReference type="EMBL" id="KAG7617595.1"/>
    </source>
</evidence>
<dbReference type="PANTHER" id="PTHR38937:SF2">
    <property type="entry name" value="MEMBRANE PROTEIN OF ER BODY-LIKE PROTEIN ISOFORM X1"/>
    <property type="match status" value="1"/>
</dbReference>
<gene>
    <name evidence="3" type="ORF">ISN45_At04g029400</name>
</gene>
<evidence type="ECO:0008006" key="5">
    <source>
        <dbReference type="Google" id="ProtNLM"/>
    </source>
</evidence>
<keyword evidence="2" id="KW-0812">Transmembrane</keyword>
<feature type="transmembrane region" description="Helical" evidence="2">
    <location>
        <begin position="580"/>
        <end position="605"/>
    </location>
</feature>
<organism evidence="3 4">
    <name type="scientific">Arabidopsis thaliana x Arabidopsis arenosa</name>
    <dbReference type="NCBI Taxonomy" id="1240361"/>
    <lineage>
        <taxon>Eukaryota</taxon>
        <taxon>Viridiplantae</taxon>
        <taxon>Streptophyta</taxon>
        <taxon>Embryophyta</taxon>
        <taxon>Tracheophyta</taxon>
        <taxon>Spermatophyta</taxon>
        <taxon>Magnoliopsida</taxon>
        <taxon>eudicotyledons</taxon>
        <taxon>Gunneridae</taxon>
        <taxon>Pentapetalae</taxon>
        <taxon>rosids</taxon>
        <taxon>malvids</taxon>
        <taxon>Brassicales</taxon>
        <taxon>Brassicaceae</taxon>
        <taxon>Camelineae</taxon>
        <taxon>Arabidopsis</taxon>
    </lineage>
</organism>
<dbReference type="EMBL" id="JAEFBK010000004">
    <property type="protein sequence ID" value="KAG7617595.1"/>
    <property type="molecule type" value="Genomic_DNA"/>
</dbReference>
<dbReference type="InterPro" id="IPR052843">
    <property type="entry name" value="ER_body_metal_sequester"/>
</dbReference>
<sequence>MESVVPKRQVLDDDDGLYESSKGRSPEKALEEIRKQDTHDLYCPKCTSNITKTALIVEKGDDFSPDDQKPFVLWIPTFKFLSSSPKGSVESKPLNPNLSGPDEENSSQPGSSGRGHINKRPSVFFVIINSLPSTMEPTTPYSHEDDVDSTHSSNSTASDGTEREDNNNNESQVVHEETRTSRSPNEALDEIRRQQTHNLFCPKCKTNITKNAELVVKNQETDSYKTKPYVLWVPIVISPFEFPTLHLLLSFLTGLWKKLKALVANCLPRRLSLTSLRLRFLLVAVLLLLSVIVLWSSHPPSPLPVPPSPLPPPGPPSPSPLPEPPSPSPQPDKKIRWLIHLPSIKYLFVFSLLFIAILTLPWPSISPIINKLLAAIKTWRTRESRHPKDEAKSDKNTSEDKDIINPITQLDTKVPPLKQGNKPIVDPPREPIVIKKPIDDPSLVSEPISIPISVPNPKEMWKYIVVLVQNHLPMWKYIVVLVQNHLPRELDILKSIVYGGLIESITSLGVVSSAVASGASTLNVISLGLASLSSGLIIICHNLRGLKTNQPRPQSTNTDHMTSVEVEDPYQTLLGNRRNFILHCVVVVLSFFFFGVIPPLCYAFSYRITDKGHYKAAVVLAASLVCVISLSFAKAYAFRMQKLRTMAEYTGMAFGASALSFIASRIASDIFEKLGFHELAAEYRKD</sequence>
<evidence type="ECO:0000256" key="1">
    <source>
        <dbReference type="SAM" id="MobiDB-lite"/>
    </source>
</evidence>
<reference evidence="3 4" key="1">
    <citation type="submission" date="2020-12" db="EMBL/GenBank/DDBJ databases">
        <title>Concerted genomic and epigenomic changes stabilize Arabidopsis allopolyploids.</title>
        <authorList>
            <person name="Chen Z."/>
        </authorList>
    </citation>
    <scope>NUCLEOTIDE SEQUENCE [LARGE SCALE GENOMIC DNA]</scope>
    <source>
        <strain evidence="3">Allo738</strain>
        <tissue evidence="3">Leaf</tissue>
    </source>
</reference>
<accession>A0A8T2E003</accession>
<feature type="transmembrane region" description="Helical" evidence="2">
    <location>
        <begin position="344"/>
        <end position="362"/>
    </location>
</feature>
<dbReference type="PANTHER" id="PTHR38937">
    <property type="entry name" value="MEMBRANE PROTEIN OF ER BODY-LIKE PROTEIN"/>
    <property type="match status" value="1"/>
</dbReference>
<keyword evidence="4" id="KW-1185">Reference proteome</keyword>
<dbReference type="Proteomes" id="UP000694240">
    <property type="component" value="Chromosome 4"/>
</dbReference>
<dbReference type="AlphaFoldDB" id="A0A8T2E003"/>
<feature type="region of interest" description="Disordered" evidence="1">
    <location>
        <begin position="1"/>
        <end position="34"/>
    </location>
</feature>
<feature type="region of interest" description="Disordered" evidence="1">
    <location>
        <begin position="83"/>
        <end position="119"/>
    </location>
</feature>
<evidence type="ECO:0000313" key="4">
    <source>
        <dbReference type="Proteomes" id="UP000694240"/>
    </source>
</evidence>
<name>A0A8T2E003_9BRAS</name>
<protein>
    <recommendedName>
        <fullName evidence="5">Membrane protein of ER body-like protein</fullName>
    </recommendedName>
</protein>
<feature type="region of interest" description="Disordered" evidence="1">
    <location>
        <begin position="135"/>
        <end position="187"/>
    </location>
</feature>
<feature type="region of interest" description="Disordered" evidence="1">
    <location>
        <begin position="304"/>
        <end position="329"/>
    </location>
</feature>
<feature type="transmembrane region" description="Helical" evidence="2">
    <location>
        <begin position="617"/>
        <end position="637"/>
    </location>
</feature>
<comment type="caution">
    <text evidence="3">The sequence shown here is derived from an EMBL/GenBank/DDBJ whole genome shotgun (WGS) entry which is preliminary data.</text>
</comment>